<dbReference type="AlphaFoldDB" id="A0A7L6B4U2"/>
<evidence type="ECO:0000256" key="2">
    <source>
        <dbReference type="ARBA" id="ARBA00022723"/>
    </source>
</evidence>
<dbReference type="KEGG" id="mfeu:H1D33_27595"/>
<evidence type="ECO:0000256" key="5">
    <source>
        <dbReference type="PIRSR" id="PIRSR015582-2"/>
    </source>
</evidence>
<accession>A0A7L6B4U2</accession>
<protein>
    <submittedName>
        <fullName evidence="7">CoA ester lyase</fullName>
    </submittedName>
</protein>
<dbReference type="PIRSF" id="PIRSF015582">
    <property type="entry name" value="Cit_lyase_B"/>
    <property type="match status" value="1"/>
</dbReference>
<keyword evidence="7" id="KW-0456">Lyase</keyword>
<dbReference type="Proteomes" id="UP000510844">
    <property type="component" value="Chromosome"/>
</dbReference>
<feature type="binding site" evidence="4">
    <location>
        <position position="134"/>
    </location>
    <ligand>
        <name>substrate</name>
    </ligand>
</feature>
<dbReference type="InterPro" id="IPR040442">
    <property type="entry name" value="Pyrv_kinase-like_dom_sf"/>
</dbReference>
<keyword evidence="3 5" id="KW-0460">Magnesium</keyword>
<sequence>MTVVEGVPRSRSRGICRCLLVTPAIRMERFLGGAADAADIHLLDLEDSVPPEAKHDARQAVATLDPLDVPAGYSLRVNPIRSPEGLRDLHMVLDARTAPDMIVLPKVESPYDVELVDDVLAGAGIDTVLWAILETAAGLESAMAVARSRPRLVALTFGAADFCADTGTAMEWEPLLMARSRVALAARSAGIEAVDGPTFDLDDAAALESDARRAAALGYTGKVAVHPGQVDVINEVFTPSTADVHRADRIVGEFRRTGSSIITMDGRMLGPPFLRQAESTLARAGRSR</sequence>
<dbReference type="InterPro" id="IPR011206">
    <property type="entry name" value="Citrate_lyase_beta/mcl1/mcl2"/>
</dbReference>
<feature type="binding site" evidence="5">
    <location>
        <position position="134"/>
    </location>
    <ligand>
        <name>Mg(2+)</name>
        <dbReference type="ChEBI" id="CHEBI:18420"/>
    </ligand>
</feature>
<gene>
    <name evidence="7" type="ORF">H1D33_27595</name>
</gene>
<evidence type="ECO:0000256" key="1">
    <source>
        <dbReference type="ARBA" id="ARBA00001946"/>
    </source>
</evidence>
<dbReference type="PANTHER" id="PTHR32308:SF0">
    <property type="entry name" value="HPCH_HPAI ALDOLASE_CITRATE LYASE DOMAIN-CONTAINING PROTEIN"/>
    <property type="match status" value="1"/>
</dbReference>
<evidence type="ECO:0000256" key="4">
    <source>
        <dbReference type="PIRSR" id="PIRSR015582-1"/>
    </source>
</evidence>
<evidence type="ECO:0000259" key="6">
    <source>
        <dbReference type="Pfam" id="PF03328"/>
    </source>
</evidence>
<comment type="cofactor">
    <cofactor evidence="1">
        <name>Mg(2+)</name>
        <dbReference type="ChEBI" id="CHEBI:18420"/>
    </cofactor>
</comment>
<dbReference type="PANTHER" id="PTHR32308">
    <property type="entry name" value="LYASE BETA SUBUNIT, PUTATIVE (AFU_ORTHOLOGUE AFUA_4G13030)-RELATED"/>
    <property type="match status" value="1"/>
</dbReference>
<keyword evidence="8" id="KW-1185">Reference proteome</keyword>
<dbReference type="GO" id="GO:0016829">
    <property type="term" value="F:lyase activity"/>
    <property type="evidence" value="ECO:0007669"/>
    <property type="project" value="UniProtKB-KW"/>
</dbReference>
<feature type="binding site" evidence="5">
    <location>
        <position position="161"/>
    </location>
    <ligand>
        <name>Mg(2+)</name>
        <dbReference type="ChEBI" id="CHEBI:18420"/>
    </ligand>
</feature>
<dbReference type="Pfam" id="PF03328">
    <property type="entry name" value="HpcH_HpaI"/>
    <property type="match status" value="1"/>
</dbReference>
<dbReference type="InterPro" id="IPR015813">
    <property type="entry name" value="Pyrv/PenolPyrv_kinase-like_dom"/>
</dbReference>
<evidence type="ECO:0000313" key="7">
    <source>
        <dbReference type="EMBL" id="QLQ36956.1"/>
    </source>
</evidence>
<keyword evidence="2 5" id="KW-0479">Metal-binding</keyword>
<dbReference type="InterPro" id="IPR005000">
    <property type="entry name" value="Aldolase/citrate-lyase_domain"/>
</dbReference>
<name>A0A7L6B4U2_9ACTN</name>
<feature type="domain" description="HpcH/HpaI aldolase/citrate lyase" evidence="6">
    <location>
        <begin position="37"/>
        <end position="227"/>
    </location>
</feature>
<evidence type="ECO:0000313" key="8">
    <source>
        <dbReference type="Proteomes" id="UP000510844"/>
    </source>
</evidence>
<organism evidence="7 8">
    <name type="scientific">Micromonospora robiginosa</name>
    <dbReference type="NCBI Taxonomy" id="2749844"/>
    <lineage>
        <taxon>Bacteria</taxon>
        <taxon>Bacillati</taxon>
        <taxon>Actinomycetota</taxon>
        <taxon>Actinomycetes</taxon>
        <taxon>Micromonosporales</taxon>
        <taxon>Micromonosporaceae</taxon>
        <taxon>Micromonospora</taxon>
    </lineage>
</organism>
<dbReference type="SUPFAM" id="SSF51621">
    <property type="entry name" value="Phosphoenolpyruvate/pyruvate domain"/>
    <property type="match status" value="1"/>
</dbReference>
<dbReference type="EMBL" id="CP059322">
    <property type="protein sequence ID" value="QLQ36956.1"/>
    <property type="molecule type" value="Genomic_DNA"/>
</dbReference>
<dbReference type="GO" id="GO:0000287">
    <property type="term" value="F:magnesium ion binding"/>
    <property type="evidence" value="ECO:0007669"/>
    <property type="project" value="TreeGrafter"/>
</dbReference>
<proteinExistence type="predicted"/>
<dbReference type="GO" id="GO:0006107">
    <property type="term" value="P:oxaloacetate metabolic process"/>
    <property type="evidence" value="ECO:0007669"/>
    <property type="project" value="TreeGrafter"/>
</dbReference>
<dbReference type="Gene3D" id="3.20.20.60">
    <property type="entry name" value="Phosphoenolpyruvate-binding domains"/>
    <property type="match status" value="1"/>
</dbReference>
<feature type="binding site" evidence="4">
    <location>
        <position position="76"/>
    </location>
    <ligand>
        <name>substrate</name>
    </ligand>
</feature>
<reference evidence="8" key="1">
    <citation type="submission" date="2020-07" db="EMBL/GenBank/DDBJ databases">
        <title>A new Micromonospora strain with potent antibiotic activity isolated from the microbiome of a mid-Atlantic deep-sea sponge.</title>
        <authorList>
            <person name="Back C.R."/>
            <person name="Stennett H.L."/>
            <person name="Williams S.E."/>
            <person name="Wang L."/>
            <person name="Ojeda Gomez J."/>
            <person name="Abdulle O.M."/>
            <person name="Duffy T."/>
            <person name="Hendry K.R."/>
            <person name="Powell D."/>
            <person name="Stach J.E."/>
            <person name="Essex-Lopresti A.E."/>
            <person name="Willis C.L."/>
            <person name="Curnow P."/>
            <person name="Race P.R."/>
        </authorList>
    </citation>
    <scope>NUCLEOTIDE SEQUENCE [LARGE SCALE GENOMIC DNA]</scope>
    <source>
        <strain evidence="8">28ISP2-46</strain>
    </source>
</reference>
<reference evidence="7 8" key="2">
    <citation type="journal article" date="2021" name="Mar. Drugs">
        <title>A New Micromonospora Strain with Antibiotic Activity Isolated from the Microbiome of a Mid-Atlantic Deep-Sea Sponge.</title>
        <authorList>
            <person name="Back C.R."/>
            <person name="Stennett H.L."/>
            <person name="Williams S.E."/>
            <person name="Wang L."/>
            <person name="Ojeda Gomez J."/>
            <person name="Abdulle O.M."/>
            <person name="Duffy T."/>
            <person name="Neal C."/>
            <person name="Mantell J."/>
            <person name="Jepson M.A."/>
            <person name="Hendry K.R."/>
            <person name="Powell D."/>
            <person name="Stach J.E.M."/>
            <person name="Essex-Lopresti A.E."/>
            <person name="Willis C.L."/>
            <person name="Curnow P."/>
            <person name="Race P.R."/>
        </authorList>
    </citation>
    <scope>NUCLEOTIDE SEQUENCE [LARGE SCALE GENOMIC DNA]</scope>
    <source>
        <strain evidence="7 8">28ISP2-46</strain>
    </source>
</reference>
<dbReference type="RefSeq" id="WP_181569459.1">
    <property type="nucleotide sequence ID" value="NZ_CP059322.2"/>
</dbReference>
<evidence type="ECO:0000256" key="3">
    <source>
        <dbReference type="ARBA" id="ARBA00022842"/>
    </source>
</evidence>